<feature type="transmembrane region" description="Helical" evidence="5">
    <location>
        <begin position="58"/>
        <end position="79"/>
    </location>
</feature>
<accession>I0Z529</accession>
<proteinExistence type="predicted"/>
<feature type="transmembrane region" description="Helical" evidence="5">
    <location>
        <begin position="332"/>
        <end position="354"/>
    </location>
</feature>
<dbReference type="PANTHER" id="PTHR11040">
    <property type="entry name" value="ZINC/IRON TRANSPORTER"/>
    <property type="match status" value="1"/>
</dbReference>
<dbReference type="GeneID" id="17043752"/>
<evidence type="ECO:0000256" key="1">
    <source>
        <dbReference type="ARBA" id="ARBA00004141"/>
    </source>
</evidence>
<keyword evidence="7" id="KW-1185">Reference proteome</keyword>
<dbReference type="PANTHER" id="PTHR11040:SF44">
    <property type="entry name" value="PROTEIN ZNTC-RELATED"/>
    <property type="match status" value="1"/>
</dbReference>
<reference evidence="6 7" key="1">
    <citation type="journal article" date="2012" name="Genome Biol.">
        <title>The genome of the polar eukaryotic microalga coccomyxa subellipsoidea reveals traits of cold adaptation.</title>
        <authorList>
            <person name="Blanc G."/>
            <person name="Agarkova I."/>
            <person name="Grimwood J."/>
            <person name="Kuo A."/>
            <person name="Brueggeman A."/>
            <person name="Dunigan D."/>
            <person name="Gurnon J."/>
            <person name="Ladunga I."/>
            <person name="Lindquist E."/>
            <person name="Lucas S."/>
            <person name="Pangilinan J."/>
            <person name="Proschold T."/>
            <person name="Salamov A."/>
            <person name="Schmutz J."/>
            <person name="Weeks D."/>
            <person name="Yamada T."/>
            <person name="Claverie J.M."/>
            <person name="Grigoriev I."/>
            <person name="Van Etten J."/>
            <person name="Lomsadze A."/>
            <person name="Borodovsky M."/>
        </authorList>
    </citation>
    <scope>NUCLEOTIDE SEQUENCE [LARGE SCALE GENOMIC DNA]</scope>
    <source>
        <strain evidence="6 7">C-169</strain>
    </source>
</reference>
<dbReference type="GO" id="GO:0005886">
    <property type="term" value="C:plasma membrane"/>
    <property type="evidence" value="ECO:0007669"/>
    <property type="project" value="TreeGrafter"/>
</dbReference>
<organism evidence="6 7">
    <name type="scientific">Coccomyxa subellipsoidea (strain C-169)</name>
    <name type="common">Green microalga</name>
    <dbReference type="NCBI Taxonomy" id="574566"/>
    <lineage>
        <taxon>Eukaryota</taxon>
        <taxon>Viridiplantae</taxon>
        <taxon>Chlorophyta</taxon>
        <taxon>core chlorophytes</taxon>
        <taxon>Trebouxiophyceae</taxon>
        <taxon>Trebouxiophyceae incertae sedis</taxon>
        <taxon>Coccomyxaceae</taxon>
        <taxon>Coccomyxa</taxon>
        <taxon>Coccomyxa subellipsoidea</taxon>
    </lineage>
</organism>
<evidence type="ECO:0000256" key="5">
    <source>
        <dbReference type="SAM" id="Phobius"/>
    </source>
</evidence>
<keyword evidence="2 5" id="KW-0812">Transmembrane</keyword>
<comment type="caution">
    <text evidence="6">The sequence shown here is derived from an EMBL/GenBank/DDBJ whole genome shotgun (WGS) entry which is preliminary data.</text>
</comment>
<name>I0Z529_COCSC</name>
<evidence type="ECO:0000256" key="2">
    <source>
        <dbReference type="ARBA" id="ARBA00022692"/>
    </source>
</evidence>
<dbReference type="GO" id="GO:0005385">
    <property type="term" value="F:zinc ion transmembrane transporter activity"/>
    <property type="evidence" value="ECO:0007669"/>
    <property type="project" value="TreeGrafter"/>
</dbReference>
<dbReference type="RefSeq" id="XP_005650292.1">
    <property type="nucleotide sequence ID" value="XM_005650235.1"/>
</dbReference>
<evidence type="ECO:0000256" key="3">
    <source>
        <dbReference type="ARBA" id="ARBA00022989"/>
    </source>
</evidence>
<feature type="transmembrane region" description="Helical" evidence="5">
    <location>
        <begin position="99"/>
        <end position="122"/>
    </location>
</feature>
<dbReference type="AlphaFoldDB" id="I0Z529"/>
<dbReference type="InterPro" id="IPR003689">
    <property type="entry name" value="ZIP"/>
</dbReference>
<feature type="transmembrane region" description="Helical" evidence="5">
    <location>
        <begin position="26"/>
        <end position="46"/>
    </location>
</feature>
<dbReference type="Proteomes" id="UP000007264">
    <property type="component" value="Unassembled WGS sequence"/>
</dbReference>
<dbReference type="OrthoDB" id="448280at2759"/>
<dbReference type="EMBL" id="AGSI01000003">
    <property type="protein sequence ID" value="EIE25748.1"/>
    <property type="molecule type" value="Genomic_DNA"/>
</dbReference>
<feature type="transmembrane region" description="Helical" evidence="5">
    <location>
        <begin position="234"/>
        <end position="259"/>
    </location>
</feature>
<protein>
    <submittedName>
        <fullName evidence="6">Zinc/iron permease</fullName>
    </submittedName>
</protein>
<gene>
    <name evidence="6" type="ORF">COCSUDRAFT_40027</name>
</gene>
<evidence type="ECO:0000313" key="7">
    <source>
        <dbReference type="Proteomes" id="UP000007264"/>
    </source>
</evidence>
<dbReference type="KEGG" id="csl:COCSUDRAFT_40027"/>
<feature type="transmembrane region" description="Helical" evidence="5">
    <location>
        <begin position="301"/>
        <end position="320"/>
    </location>
</feature>
<comment type="subcellular location">
    <subcellularLocation>
        <location evidence="1">Membrane</location>
        <topology evidence="1">Multi-pass membrane protein</topology>
    </subcellularLocation>
</comment>
<evidence type="ECO:0000313" key="6">
    <source>
        <dbReference type="EMBL" id="EIE25748.1"/>
    </source>
</evidence>
<keyword evidence="3 5" id="KW-1133">Transmembrane helix</keyword>
<dbReference type="eggNOG" id="KOG1558">
    <property type="taxonomic scope" value="Eukaryota"/>
</dbReference>
<evidence type="ECO:0000256" key="4">
    <source>
        <dbReference type="ARBA" id="ARBA00023136"/>
    </source>
</evidence>
<keyword evidence="4 5" id="KW-0472">Membrane</keyword>
<dbReference type="Pfam" id="PF02535">
    <property type="entry name" value="Zip"/>
    <property type="match status" value="2"/>
</dbReference>
<dbReference type="STRING" id="574566.I0Z529"/>
<sequence length="355" mass="36832">MTGVEFSKTSCTLAGGATDGSDAFALQLRTGGLFIILVASAAGAYLPFLSRHGRLPRFFLFGQAFAAGVVLATGFVHVLPDAHAALSNPCLEFSTDYPWAFTLAAIAAILTLAIEVAIAAVLRAGLTPGGLDVEHAAPEDYDKEHARAQATVMSYTLEAGIIFHSIFIGIGYGASTSLDVVRPLTIALAFHQARLQLSVHPILREARIWPAQSGFEGLALGSSFVAAGYNNLKYALMAAAFILITPLGVAIGMGISASFNPNSKAALGSEGAFNAISAGKASCWVYIALQGVSSSSHAFPAERQGILIHTALVGLLHPLFTAGQGNPPLKGWLMAFAMPFALGGCGAMAIIAIWA</sequence>